<keyword evidence="2" id="KW-0325">Glycoprotein</keyword>
<evidence type="ECO:0000313" key="3">
    <source>
        <dbReference type="EMBL" id="VDI82086.1"/>
    </source>
</evidence>
<keyword evidence="1" id="KW-0732">Signal</keyword>
<dbReference type="GO" id="GO:0032222">
    <property type="term" value="P:regulation of synaptic transmission, cholinergic"/>
    <property type="evidence" value="ECO:0007669"/>
    <property type="project" value="InterPro"/>
</dbReference>
<name>A0A8B6HNM6_MYTGA</name>
<protein>
    <recommendedName>
        <fullName evidence="5">Protein sleepless</fullName>
    </recommendedName>
</protein>
<reference evidence="3" key="1">
    <citation type="submission" date="2018-11" db="EMBL/GenBank/DDBJ databases">
        <authorList>
            <person name="Alioto T."/>
            <person name="Alioto T."/>
        </authorList>
    </citation>
    <scope>NUCLEOTIDE SEQUENCE</scope>
</reference>
<dbReference type="GO" id="GO:0030431">
    <property type="term" value="P:sleep"/>
    <property type="evidence" value="ECO:0007669"/>
    <property type="project" value="InterPro"/>
</dbReference>
<dbReference type="Proteomes" id="UP000596742">
    <property type="component" value="Unassembled WGS sequence"/>
</dbReference>
<dbReference type="PANTHER" id="PTHR38332">
    <property type="entry name" value="PROTEIN CBG11604"/>
    <property type="match status" value="1"/>
</dbReference>
<sequence>MSTSTADLLKIVHKLTSAEIRHVDTIDCYVCTSLDKDNKLCMDGFKKNLATSIYISRKCDFDFFKATHCIKLKGVREDGTEILVRQCGDNDWGSHCGDIMYTNGDSGTERINGCLETCDHDGCNTANQMFTFQTCIFTLLPSLMFGIFRL</sequence>
<evidence type="ECO:0000256" key="1">
    <source>
        <dbReference type="ARBA" id="ARBA00022729"/>
    </source>
</evidence>
<proteinExistence type="predicted"/>
<dbReference type="InterPro" id="IPR031424">
    <property type="entry name" value="QVR-like"/>
</dbReference>
<dbReference type="AlphaFoldDB" id="A0A8B6HNM6"/>
<dbReference type="Pfam" id="PF17064">
    <property type="entry name" value="QVR"/>
    <property type="match status" value="1"/>
</dbReference>
<keyword evidence="4" id="KW-1185">Reference proteome</keyword>
<gene>
    <name evidence="3" type="ORF">MGAL_10B003738</name>
</gene>
<evidence type="ECO:0000256" key="2">
    <source>
        <dbReference type="ARBA" id="ARBA00023180"/>
    </source>
</evidence>
<organism evidence="3 4">
    <name type="scientific">Mytilus galloprovincialis</name>
    <name type="common">Mediterranean mussel</name>
    <dbReference type="NCBI Taxonomy" id="29158"/>
    <lineage>
        <taxon>Eukaryota</taxon>
        <taxon>Metazoa</taxon>
        <taxon>Spiralia</taxon>
        <taxon>Lophotrochozoa</taxon>
        <taxon>Mollusca</taxon>
        <taxon>Bivalvia</taxon>
        <taxon>Autobranchia</taxon>
        <taxon>Pteriomorphia</taxon>
        <taxon>Mytilida</taxon>
        <taxon>Mytiloidea</taxon>
        <taxon>Mytilidae</taxon>
        <taxon>Mytilinae</taxon>
        <taxon>Mytilus</taxon>
    </lineage>
</organism>
<dbReference type="OrthoDB" id="75169at2759"/>
<dbReference type="PANTHER" id="PTHR38332:SF1">
    <property type="entry name" value="RE49668P"/>
    <property type="match status" value="1"/>
</dbReference>
<evidence type="ECO:0008006" key="5">
    <source>
        <dbReference type="Google" id="ProtNLM"/>
    </source>
</evidence>
<evidence type="ECO:0000313" key="4">
    <source>
        <dbReference type="Proteomes" id="UP000596742"/>
    </source>
</evidence>
<dbReference type="EMBL" id="UYJE01010326">
    <property type="protein sequence ID" value="VDI82086.1"/>
    <property type="molecule type" value="Genomic_DNA"/>
</dbReference>
<comment type="caution">
    <text evidence="3">The sequence shown here is derived from an EMBL/GenBank/DDBJ whole genome shotgun (WGS) entry which is preliminary data.</text>
</comment>
<accession>A0A8B6HNM6</accession>